<sequence>MQVPNINSIFKNLNERIMDNSVRSDLTKLDIDIKSNYFFFPFIIKTGLVNITDKGFQPNNGVPQNFTQMSQIFTGKEGIIAQWKNAIKIRSRAIPDIWNYDFFQNNKDWFTYSINEFKNSLTDKVSYLYITSTEKTYLWDATKQVFINKDNPDNNYPVNDIWEKINNENGFNVYVMNLQKIDKALDNFAIKRKFKGDAYKCHIVNINDTVEFSKLGGEEYFGEYNAWYLDRTITIETTYNFQREDFLRFYLVPLQSDKEDVDDNLLMFISNAQPKYNDLNELVYWVITFSYVKDYINTTGQTIQQFVQFSAPGEGYVIPKIIWDDLGIPKDYIINEKFTGDRGIKSIQISLLGNNAFSAPVIFGRPIENLGKWNEKVYPSRRLFIESIKTPISDPITKNSKPLSTYYLTNAIPAINGQYDNWLKRKQGQTNQEVKKNYEGYLNTDRDLTQATNPSNLTVKDKDWLFKNKDVINIEYDVRPNGYFRYNKKTGIVNINPSKHSKGTFKDMLNLFSIMNNHIISLPIDINESVVWTQRDIPVIGKFLNAITFGIPIYWKIIDTNTNLNYPNIKTGIPLFIGKSNYTFYDESYWPSVIIDNKETSKNQGNIPLDVFRYNTQDEVNDIINASSSNTSMAFTLTDKIKLHKYNKENGTSLGYQNVSSIYLGQYDYEDNNIVYLADGQFEAFSALSENFLTDINGYTYIIDAIGFYNIGKTACKIYMFTDDIDQFEPFSIMDYQISLQTTSLYNNSVRDWLTIYPLSYLDQFIDDNVIHEWPQTFPQPEPDLNLYPIEIDLSKLTVNLDIYANINDQEGKEKTYNVEYELYDFSKQGINNWQQVVKNYHSFYITNLNTSLPNNLNVYAKKSKSDDIVDVAKNDLSLANYIVLNDITTDGYAPLNYSFYKSDNVARVKILCKLLFYRDGVKLKVKFSVILNANIYHSALFGDIWGYLSMATNATTKITLKK</sequence>
<keyword evidence="2" id="KW-1185">Reference proteome</keyword>
<protein>
    <submittedName>
        <fullName evidence="1">Adhesin P123</fullName>
    </submittedName>
</protein>
<dbReference type="AlphaFoldDB" id="A0A345DPA6"/>
<dbReference type="RefSeq" id="WP_114564808.1">
    <property type="nucleotide sequence ID" value="NZ_CP031088.1"/>
</dbReference>
<organism evidence="1 2">
    <name type="scientific">Spiroplasma phoeniceum P40</name>
    <dbReference type="NCBI Taxonomy" id="1276259"/>
    <lineage>
        <taxon>Bacteria</taxon>
        <taxon>Bacillati</taxon>
        <taxon>Mycoplasmatota</taxon>
        <taxon>Mollicutes</taxon>
        <taxon>Entomoplasmatales</taxon>
        <taxon>Spiroplasmataceae</taxon>
        <taxon>Spiroplasma</taxon>
    </lineage>
</organism>
<gene>
    <name evidence="1" type="ORF">SDAV_001064</name>
</gene>
<evidence type="ECO:0000313" key="2">
    <source>
        <dbReference type="Proteomes" id="UP000253689"/>
    </source>
</evidence>
<proteinExistence type="predicted"/>
<name>A0A345DPA6_9MOLU</name>
<accession>A0A345DPA6</accession>
<dbReference type="Proteomes" id="UP000253689">
    <property type="component" value="Chromosome"/>
</dbReference>
<dbReference type="KEGG" id="sphh:SDAV_001064"/>
<dbReference type="EMBL" id="CP031088">
    <property type="protein sequence ID" value="AXF96044.1"/>
    <property type="molecule type" value="Genomic_DNA"/>
</dbReference>
<reference evidence="2" key="1">
    <citation type="submission" date="2018-07" db="EMBL/GenBank/DDBJ databases">
        <title>Complete Genome Sequence of Spiroplasma phoeniceum.</title>
        <authorList>
            <person name="Davis R.E."/>
            <person name="Shao J.Y."/>
            <person name="Zhao Y."/>
            <person name="Silver A."/>
            <person name="Stump z."/>
            <person name="Gasparich G."/>
        </authorList>
    </citation>
    <scope>NUCLEOTIDE SEQUENCE [LARGE SCALE GENOMIC DNA]</scope>
    <source>
        <strain evidence="2">P40</strain>
    </source>
</reference>
<evidence type="ECO:0000313" key="1">
    <source>
        <dbReference type="EMBL" id="AXF96044.1"/>
    </source>
</evidence>